<evidence type="ECO:0008006" key="3">
    <source>
        <dbReference type="Google" id="ProtNLM"/>
    </source>
</evidence>
<name>A0ABN6FFN5_SINCY</name>
<proteinExistence type="predicted"/>
<evidence type="ECO:0000313" key="2">
    <source>
        <dbReference type="Proteomes" id="UP001319861"/>
    </source>
</evidence>
<sequence length="120" mass="13007">MTGTEPEEEPEVLRIPRGPYGPMISVKDDYPLGSPDFIEFSAIRPAIVPHHVGERVRVTHIGASPCTGPVAPGVYPHGRPEGTVTGQAGDRLWRVRFDDGTQACYYHNEIEGLGGGRDDA</sequence>
<organism evidence="1 2">
    <name type="scientific">Sinomonas cyclohexanicum</name>
    <name type="common">Corynebacterium cyclohexanicum</name>
    <dbReference type="NCBI Taxonomy" id="322009"/>
    <lineage>
        <taxon>Bacteria</taxon>
        <taxon>Bacillati</taxon>
        <taxon>Actinomycetota</taxon>
        <taxon>Actinomycetes</taxon>
        <taxon>Micrococcales</taxon>
        <taxon>Micrococcaceae</taxon>
        <taxon>Sinomonas</taxon>
    </lineage>
</organism>
<protein>
    <recommendedName>
        <fullName evidence="3">DUF1918 domain-containing protein</fullName>
    </recommendedName>
</protein>
<dbReference type="EMBL" id="AP024525">
    <property type="protein sequence ID" value="BCT75576.1"/>
    <property type="molecule type" value="Genomic_DNA"/>
</dbReference>
<dbReference type="RefSeq" id="WP_229232303.1">
    <property type="nucleotide sequence ID" value="NZ_AP024525.1"/>
</dbReference>
<evidence type="ECO:0000313" key="1">
    <source>
        <dbReference type="EMBL" id="BCT75576.1"/>
    </source>
</evidence>
<reference evidence="1 2" key="1">
    <citation type="journal article" date="2021" name="J. Biosci. Bioeng.">
        <title>Identification and characterization of a chc gene cluster responsible for the aromatization pathway of cyclohexanecarboxylate degradation in Sinomonas cyclohexanicum ATCC 51369.</title>
        <authorList>
            <person name="Yamamoto T."/>
            <person name="Hasegawa Y."/>
            <person name="Lau P.C.K."/>
            <person name="Iwaki H."/>
        </authorList>
    </citation>
    <scope>NUCLEOTIDE SEQUENCE [LARGE SCALE GENOMIC DNA]</scope>
    <source>
        <strain evidence="1 2">ATCC 51369</strain>
    </source>
</reference>
<accession>A0ABN6FFN5</accession>
<keyword evidence="2" id="KW-1185">Reference proteome</keyword>
<dbReference type="Proteomes" id="UP001319861">
    <property type="component" value="Chromosome"/>
</dbReference>
<gene>
    <name evidence="1" type="ORF">SCMU_14180</name>
</gene>